<gene>
    <name evidence="2" type="ordered locus">Selin_0454</name>
</gene>
<protein>
    <submittedName>
        <fullName evidence="2">Uncharacterized protein</fullName>
    </submittedName>
</protein>
<proteinExistence type="predicted"/>
<evidence type="ECO:0000313" key="2">
    <source>
        <dbReference type="EMBL" id="ADU65207.1"/>
    </source>
</evidence>
<evidence type="ECO:0000313" key="3">
    <source>
        <dbReference type="Proteomes" id="UP000002572"/>
    </source>
</evidence>
<dbReference type="OrthoDB" id="9809571at2"/>
<name>E6W081_DESIS</name>
<dbReference type="KEGG" id="din:Selin_0454"/>
<evidence type="ECO:0000256" key="1">
    <source>
        <dbReference type="SAM" id="MobiDB-lite"/>
    </source>
</evidence>
<dbReference type="STRING" id="653733.Selin_0454"/>
<keyword evidence="3" id="KW-1185">Reference proteome</keyword>
<dbReference type="RefSeq" id="WP_013505096.1">
    <property type="nucleotide sequence ID" value="NC_014836.1"/>
</dbReference>
<accession>E6W081</accession>
<dbReference type="Proteomes" id="UP000002572">
    <property type="component" value="Chromosome"/>
</dbReference>
<dbReference type="InParanoid" id="E6W081"/>
<dbReference type="EMBL" id="CP002432">
    <property type="protein sequence ID" value="ADU65207.1"/>
    <property type="molecule type" value="Genomic_DNA"/>
</dbReference>
<sequence length="66" mass="7535">MKQTCATCAWRATCGKKFSISDPSRCPDYVADLQLQQQAIGDESSTSDRNPPRKALRWEQMQEKDK</sequence>
<reference evidence="2 3" key="1">
    <citation type="submission" date="2010-12" db="EMBL/GenBank/DDBJ databases">
        <title>Complete sequence of Desulfurispirillum indicum S5.</title>
        <authorList>
            <consortium name="US DOE Joint Genome Institute"/>
            <person name="Lucas S."/>
            <person name="Copeland A."/>
            <person name="Lapidus A."/>
            <person name="Cheng J.-F."/>
            <person name="Goodwin L."/>
            <person name="Pitluck S."/>
            <person name="Chertkov O."/>
            <person name="Held B."/>
            <person name="Detter J.C."/>
            <person name="Han C."/>
            <person name="Tapia R."/>
            <person name="Land M."/>
            <person name="Hauser L."/>
            <person name="Kyrpides N."/>
            <person name="Ivanova N."/>
            <person name="Mikhailova N."/>
            <person name="Haggblom M."/>
            <person name="Rauschenbach I."/>
            <person name="Bini E."/>
            <person name="Woyke T."/>
        </authorList>
    </citation>
    <scope>NUCLEOTIDE SEQUENCE [LARGE SCALE GENOMIC DNA]</scope>
    <source>
        <strain evidence="3">ATCC BAA-1389 / DSM 22839 / S5</strain>
    </source>
</reference>
<feature type="compositionally biased region" description="Basic and acidic residues" evidence="1">
    <location>
        <begin position="56"/>
        <end position="66"/>
    </location>
</feature>
<feature type="compositionally biased region" description="Polar residues" evidence="1">
    <location>
        <begin position="38"/>
        <end position="49"/>
    </location>
</feature>
<dbReference type="AlphaFoldDB" id="E6W081"/>
<organism evidence="2 3">
    <name type="scientific">Desulfurispirillum indicum (strain ATCC BAA-1389 / DSM 22839 / S5)</name>
    <dbReference type="NCBI Taxonomy" id="653733"/>
    <lineage>
        <taxon>Bacteria</taxon>
        <taxon>Pseudomonadati</taxon>
        <taxon>Chrysiogenota</taxon>
        <taxon>Chrysiogenia</taxon>
        <taxon>Chrysiogenales</taxon>
        <taxon>Chrysiogenaceae</taxon>
        <taxon>Desulfurispirillum</taxon>
    </lineage>
</organism>
<dbReference type="HOGENOM" id="CLU_2824076_0_0_0"/>
<feature type="region of interest" description="Disordered" evidence="1">
    <location>
        <begin position="38"/>
        <end position="66"/>
    </location>
</feature>